<dbReference type="GO" id="GO:0016491">
    <property type="term" value="F:oxidoreductase activity"/>
    <property type="evidence" value="ECO:0007669"/>
    <property type="project" value="UniProtKB-KW"/>
</dbReference>
<feature type="domain" description="Fe2OG dioxygenase" evidence="6">
    <location>
        <begin position="194"/>
        <end position="293"/>
    </location>
</feature>
<dbReference type="PANTHER" id="PTHR10209">
    <property type="entry name" value="OXIDOREDUCTASE, 2OG-FE II OXYGENASE FAMILY PROTEIN"/>
    <property type="match status" value="1"/>
</dbReference>
<evidence type="ECO:0000256" key="4">
    <source>
        <dbReference type="ARBA" id="ARBA00023004"/>
    </source>
</evidence>
<evidence type="ECO:0000313" key="8">
    <source>
        <dbReference type="Proteomes" id="UP001271007"/>
    </source>
</evidence>
<gene>
    <name evidence="7" type="ORF">LTR09_012839</name>
</gene>
<organism evidence="7 8">
    <name type="scientific">Extremus antarcticus</name>
    <dbReference type="NCBI Taxonomy" id="702011"/>
    <lineage>
        <taxon>Eukaryota</taxon>
        <taxon>Fungi</taxon>
        <taxon>Dikarya</taxon>
        <taxon>Ascomycota</taxon>
        <taxon>Pezizomycotina</taxon>
        <taxon>Dothideomycetes</taxon>
        <taxon>Dothideomycetidae</taxon>
        <taxon>Mycosphaerellales</taxon>
        <taxon>Extremaceae</taxon>
        <taxon>Extremus</taxon>
    </lineage>
</organism>
<evidence type="ECO:0000256" key="3">
    <source>
        <dbReference type="ARBA" id="ARBA00023002"/>
    </source>
</evidence>
<dbReference type="GO" id="GO:0046872">
    <property type="term" value="F:metal ion binding"/>
    <property type="evidence" value="ECO:0007669"/>
    <property type="project" value="UniProtKB-KW"/>
</dbReference>
<dbReference type="InterPro" id="IPR005123">
    <property type="entry name" value="Oxoglu/Fe-dep_dioxygenase_dom"/>
</dbReference>
<evidence type="ECO:0000256" key="5">
    <source>
        <dbReference type="RuleBase" id="RU003682"/>
    </source>
</evidence>
<dbReference type="InterPro" id="IPR027443">
    <property type="entry name" value="IPNS-like_sf"/>
</dbReference>
<comment type="similarity">
    <text evidence="1 5">Belongs to the iron/ascorbate-dependent oxidoreductase family.</text>
</comment>
<dbReference type="Pfam" id="PF14226">
    <property type="entry name" value="DIOX_N"/>
    <property type="match status" value="1"/>
</dbReference>
<keyword evidence="8" id="KW-1185">Reference proteome</keyword>
<dbReference type="PANTHER" id="PTHR10209:SF172">
    <property type="entry name" value="FE2OG DIOXYGENASE DOMAIN-CONTAINING PROTEIN"/>
    <property type="match status" value="1"/>
</dbReference>
<proteinExistence type="inferred from homology"/>
<keyword evidence="3 5" id="KW-0560">Oxidoreductase</keyword>
<evidence type="ECO:0000313" key="7">
    <source>
        <dbReference type="EMBL" id="KAK3045593.1"/>
    </source>
</evidence>
<keyword evidence="4 5" id="KW-0408">Iron</keyword>
<dbReference type="PROSITE" id="PS51471">
    <property type="entry name" value="FE2OG_OXY"/>
    <property type="match status" value="1"/>
</dbReference>
<protein>
    <recommendedName>
        <fullName evidence="6">Fe2OG dioxygenase domain-containing protein</fullName>
    </recommendedName>
</protein>
<dbReference type="EMBL" id="JAWDJX010000190">
    <property type="protein sequence ID" value="KAK3045593.1"/>
    <property type="molecule type" value="Genomic_DNA"/>
</dbReference>
<dbReference type="SUPFAM" id="SSF51197">
    <property type="entry name" value="Clavaminate synthase-like"/>
    <property type="match status" value="1"/>
</dbReference>
<accession>A0AAJ0D9M3</accession>
<dbReference type="InterPro" id="IPR026992">
    <property type="entry name" value="DIOX_N"/>
</dbReference>
<evidence type="ECO:0000259" key="6">
    <source>
        <dbReference type="PROSITE" id="PS51471"/>
    </source>
</evidence>
<dbReference type="Gene3D" id="2.60.120.330">
    <property type="entry name" value="B-lactam Antibiotic, Isopenicillin N Synthase, Chain"/>
    <property type="match status" value="1"/>
</dbReference>
<name>A0AAJ0D9M3_9PEZI</name>
<keyword evidence="2 5" id="KW-0479">Metal-binding</keyword>
<dbReference type="AlphaFoldDB" id="A0AAJ0D9M3"/>
<dbReference type="Proteomes" id="UP001271007">
    <property type="component" value="Unassembled WGS sequence"/>
</dbReference>
<dbReference type="Pfam" id="PF03171">
    <property type="entry name" value="2OG-FeII_Oxy"/>
    <property type="match status" value="1"/>
</dbReference>
<dbReference type="GO" id="GO:0044283">
    <property type="term" value="P:small molecule biosynthetic process"/>
    <property type="evidence" value="ECO:0007669"/>
    <property type="project" value="UniProtKB-ARBA"/>
</dbReference>
<evidence type="ECO:0000256" key="2">
    <source>
        <dbReference type="ARBA" id="ARBA00022723"/>
    </source>
</evidence>
<comment type="caution">
    <text evidence="7">The sequence shown here is derived from an EMBL/GenBank/DDBJ whole genome shotgun (WGS) entry which is preliminary data.</text>
</comment>
<evidence type="ECO:0000256" key="1">
    <source>
        <dbReference type="ARBA" id="ARBA00008056"/>
    </source>
</evidence>
<sequence>MASVGVATSHHLYPPFPTDITTAPLVAVSLSKLESGDQAESQAFYDASKNLGFFYLKLEGSSLGESVVQGAEQLHQVQLEFFKRPQSEKEEYAREKIDPFFGYRKAELKFKDEDGTPKKNETYNMRKDDFMGNADPLPCHPLATKNWDVLKQYVVDCRAAIDLMLSHLEKHLQLPKGTLAQLHRITALSGDHVRFNQAAIQPWSDDNARAAEHTDFGTLTILMNWLGGLQIKHPETQAWVYVKPMPGFAIVNLGDALVKLTAGILRSNIHRVVPPAPPQDGLTRNSLVYFSRPEDAVVLRRMKGDLIDQQPLSQKDEEPEMTAQEWTLRRSVGDLKGVYTHKGGLELRQGQMVDVKQTGLIA</sequence>
<dbReference type="InterPro" id="IPR044861">
    <property type="entry name" value="IPNS-like_FE2OG_OXY"/>
</dbReference>
<reference evidence="7" key="1">
    <citation type="submission" date="2023-04" db="EMBL/GenBank/DDBJ databases">
        <title>Black Yeasts Isolated from many extreme environments.</title>
        <authorList>
            <person name="Coleine C."/>
            <person name="Stajich J.E."/>
            <person name="Selbmann L."/>
        </authorList>
    </citation>
    <scope>NUCLEOTIDE SEQUENCE</scope>
    <source>
        <strain evidence="7">CCFEE 5312</strain>
    </source>
</reference>